<evidence type="ECO:0000256" key="6">
    <source>
        <dbReference type="ARBA" id="ARBA00023136"/>
    </source>
</evidence>
<reference evidence="10 11" key="1">
    <citation type="submission" date="2016-12" db="EMBL/GenBank/DDBJ databases">
        <title>The genomes of Aspergillus section Nigri reveals drivers in fungal speciation.</title>
        <authorList>
            <consortium name="DOE Joint Genome Institute"/>
            <person name="Vesth T.C."/>
            <person name="Nybo J."/>
            <person name="Theobald S."/>
            <person name="Brandl J."/>
            <person name="Frisvad J.C."/>
            <person name="Nielsen K.F."/>
            <person name="Lyhne E.K."/>
            <person name="Kogle M.E."/>
            <person name="Kuo A."/>
            <person name="Riley R."/>
            <person name="Clum A."/>
            <person name="Nolan M."/>
            <person name="Lipzen A."/>
            <person name="Salamov A."/>
            <person name="Henrissat B."/>
            <person name="Wiebenga A."/>
            <person name="De Vries R.P."/>
            <person name="Grigoriev I.V."/>
            <person name="Mortensen U.H."/>
            <person name="Andersen M.R."/>
            <person name="Baker S.E."/>
        </authorList>
    </citation>
    <scope>NUCLEOTIDE SEQUENCE [LARGE SCALE GENOMIC DNA]</scope>
    <source>
        <strain evidence="10 11">JOP 1030-1</strain>
    </source>
</reference>
<dbReference type="InterPro" id="IPR011701">
    <property type="entry name" value="MFS"/>
</dbReference>
<dbReference type="GeneID" id="37080022"/>
<keyword evidence="11" id="KW-1185">Reference proteome</keyword>
<feature type="transmembrane region" description="Helical" evidence="8">
    <location>
        <begin position="219"/>
        <end position="241"/>
    </location>
</feature>
<evidence type="ECO:0000313" key="10">
    <source>
        <dbReference type="EMBL" id="PYH41291.1"/>
    </source>
</evidence>
<evidence type="ECO:0000256" key="3">
    <source>
        <dbReference type="ARBA" id="ARBA00022475"/>
    </source>
</evidence>
<gene>
    <name evidence="10" type="ORF">BP01DRAFT_407306</name>
</gene>
<dbReference type="InterPro" id="IPR036259">
    <property type="entry name" value="MFS_trans_sf"/>
</dbReference>
<keyword evidence="3" id="KW-1003">Cell membrane</keyword>
<evidence type="ECO:0000256" key="5">
    <source>
        <dbReference type="ARBA" id="ARBA00022989"/>
    </source>
</evidence>
<comment type="subcellular location">
    <subcellularLocation>
        <location evidence="1">Cell membrane</location>
        <topology evidence="1">Multi-pass membrane protein</topology>
    </subcellularLocation>
</comment>
<evidence type="ECO:0000256" key="4">
    <source>
        <dbReference type="ARBA" id="ARBA00022692"/>
    </source>
</evidence>
<feature type="transmembrane region" description="Helical" evidence="8">
    <location>
        <begin position="159"/>
        <end position="181"/>
    </location>
</feature>
<dbReference type="PANTHER" id="PTHR23502">
    <property type="entry name" value="MAJOR FACILITATOR SUPERFAMILY"/>
    <property type="match status" value="1"/>
</dbReference>
<organism evidence="10 11">
    <name type="scientific">Aspergillus saccharolyticus JOP 1030-1</name>
    <dbReference type="NCBI Taxonomy" id="1450539"/>
    <lineage>
        <taxon>Eukaryota</taxon>
        <taxon>Fungi</taxon>
        <taxon>Dikarya</taxon>
        <taxon>Ascomycota</taxon>
        <taxon>Pezizomycotina</taxon>
        <taxon>Eurotiomycetes</taxon>
        <taxon>Eurotiomycetidae</taxon>
        <taxon>Eurotiales</taxon>
        <taxon>Aspergillaceae</taxon>
        <taxon>Aspergillus</taxon>
        <taxon>Aspergillus subgen. Circumdati</taxon>
    </lineage>
</organism>
<comment type="similarity">
    <text evidence="7">Belongs to the major facilitator superfamily. DHA1 family. Polyamines/proton antiporter (TC 2.A.1.2.16) subfamily.</text>
</comment>
<evidence type="ECO:0000256" key="2">
    <source>
        <dbReference type="ARBA" id="ARBA00022448"/>
    </source>
</evidence>
<dbReference type="GO" id="GO:0005886">
    <property type="term" value="C:plasma membrane"/>
    <property type="evidence" value="ECO:0007669"/>
    <property type="project" value="UniProtKB-SubCell"/>
</dbReference>
<keyword evidence="5 8" id="KW-1133">Transmembrane helix</keyword>
<dbReference type="GO" id="GO:0022857">
    <property type="term" value="F:transmembrane transporter activity"/>
    <property type="evidence" value="ECO:0007669"/>
    <property type="project" value="InterPro"/>
</dbReference>
<dbReference type="PROSITE" id="PS50850">
    <property type="entry name" value="MFS"/>
    <property type="match status" value="1"/>
</dbReference>
<name>A0A318Z1Y1_9EURO</name>
<dbReference type="RefSeq" id="XP_025427273.1">
    <property type="nucleotide sequence ID" value="XM_025578793.1"/>
</dbReference>
<keyword evidence="6 8" id="KW-0472">Membrane</keyword>
<feature type="transmembrane region" description="Helical" evidence="8">
    <location>
        <begin position="293"/>
        <end position="319"/>
    </location>
</feature>
<evidence type="ECO:0000313" key="11">
    <source>
        <dbReference type="Proteomes" id="UP000248349"/>
    </source>
</evidence>
<accession>A0A318Z1Y1</accession>
<dbReference type="EMBL" id="KZ821266">
    <property type="protein sequence ID" value="PYH41291.1"/>
    <property type="molecule type" value="Genomic_DNA"/>
</dbReference>
<feature type="transmembrane region" description="Helical" evidence="8">
    <location>
        <begin position="103"/>
        <end position="122"/>
    </location>
</feature>
<feature type="transmembrane region" description="Helical" evidence="8">
    <location>
        <begin position="467"/>
        <end position="487"/>
    </location>
</feature>
<evidence type="ECO:0000256" key="7">
    <source>
        <dbReference type="ARBA" id="ARBA00038459"/>
    </source>
</evidence>
<dbReference type="SUPFAM" id="SSF103473">
    <property type="entry name" value="MFS general substrate transporter"/>
    <property type="match status" value="1"/>
</dbReference>
<feature type="transmembrane region" description="Helical" evidence="8">
    <location>
        <begin position="401"/>
        <end position="426"/>
    </location>
</feature>
<feature type="transmembrane region" description="Helical" evidence="8">
    <location>
        <begin position="193"/>
        <end position="213"/>
    </location>
</feature>
<feature type="transmembrane region" description="Helical" evidence="8">
    <location>
        <begin position="371"/>
        <end position="395"/>
    </location>
</feature>
<feature type="transmembrane region" description="Helical" evidence="8">
    <location>
        <begin position="134"/>
        <end position="153"/>
    </location>
</feature>
<dbReference type="PANTHER" id="PTHR23502:SF186">
    <property type="entry name" value="MAJOR FACILITATOR SUPERFAMILY (MFS) PROFILE DOMAIN-CONTAINING PROTEIN"/>
    <property type="match status" value="1"/>
</dbReference>
<keyword evidence="4 8" id="KW-0812">Transmembrane</keyword>
<keyword evidence="2" id="KW-0813">Transport</keyword>
<dbReference type="STRING" id="1450539.A0A318Z1Y1"/>
<proteinExistence type="inferred from homology"/>
<dbReference type="AlphaFoldDB" id="A0A318Z1Y1"/>
<dbReference type="CDD" id="cd17323">
    <property type="entry name" value="MFS_Tpo1_MDR_like"/>
    <property type="match status" value="1"/>
</dbReference>
<feature type="domain" description="Major facilitator superfamily (MFS) profile" evidence="9">
    <location>
        <begin position="68"/>
        <end position="496"/>
    </location>
</feature>
<evidence type="ECO:0000259" key="9">
    <source>
        <dbReference type="PROSITE" id="PS50850"/>
    </source>
</evidence>
<dbReference type="Gene3D" id="1.20.1250.20">
    <property type="entry name" value="MFS general substrate transporter like domains"/>
    <property type="match status" value="1"/>
</dbReference>
<dbReference type="OrthoDB" id="5296287at2759"/>
<dbReference type="FunFam" id="1.20.1250.20:FF:000011">
    <property type="entry name" value="MFS multidrug transporter, putative"/>
    <property type="match status" value="1"/>
</dbReference>
<dbReference type="InterPro" id="IPR020846">
    <property type="entry name" value="MFS_dom"/>
</dbReference>
<feature type="transmembrane region" description="Helical" evidence="8">
    <location>
        <begin position="66"/>
        <end position="88"/>
    </location>
</feature>
<evidence type="ECO:0000256" key="8">
    <source>
        <dbReference type="SAM" id="Phobius"/>
    </source>
</evidence>
<dbReference type="Proteomes" id="UP000248349">
    <property type="component" value="Unassembled WGS sequence"/>
</dbReference>
<feature type="transmembrane region" description="Helical" evidence="8">
    <location>
        <begin position="433"/>
        <end position="455"/>
    </location>
</feature>
<feature type="transmembrane region" description="Helical" evidence="8">
    <location>
        <begin position="331"/>
        <end position="350"/>
    </location>
</feature>
<evidence type="ECO:0000256" key="1">
    <source>
        <dbReference type="ARBA" id="ARBA00004651"/>
    </source>
</evidence>
<sequence length="518" mass="56340">MAPSGPYAVLDKKIPFFRIIFDSGFITQDILNHRYEGAGTDSQPYLVTWLTDDPRDPMQFRPATQWALNVLATLGTFVVSLCSSAYSAGLTDITQDFDISEEVALLGSSLFVLGWAIGPLLWGALSEAYGRRSIMLASGVFLTAFTAGSAAASTIVGVLVLQFLAGTFGSASVSVPAGVVADVFPPLTRGVAMGFYASIPFLVFVGPIIGAVIDVQGGWRWIQGAMAIISGFTTLAMFWLLPETYAPVLLARRANRLTRATGRVYRSATATRQSVDLRDLLLRPWGMLFREPIVLLLALYVGIIFGLLYMSFAAYPIVFQQIRGWNAIDTGLSYFGMLVGVLVAVPHVYISQSRYAKMLACQESARLPPEVRLLDSFLATIALPVGLFWFAWTIVPVSLPWVVPLLGSVLVGYSQLMISITCYNYLLDSYTIFAASVMADCNILFSVFSAAFPLFTTQMYESLGPRWAASVPAFLSLACAPIPFLLYRYGALIRARCAYAVEAAAHLDRVDGVPVGEI</sequence>
<protein>
    <submittedName>
        <fullName evidence="10">MFS general substrate transporter</fullName>
    </submittedName>
</protein>
<dbReference type="Pfam" id="PF07690">
    <property type="entry name" value="MFS_1"/>
    <property type="match status" value="1"/>
</dbReference>